<proteinExistence type="predicted"/>
<dbReference type="EMBL" id="JBHTMY010000002">
    <property type="protein sequence ID" value="MFD1314961.1"/>
    <property type="molecule type" value="Genomic_DNA"/>
</dbReference>
<feature type="chain" id="PRO_5045732968" evidence="1">
    <location>
        <begin position="20"/>
        <end position="307"/>
    </location>
</feature>
<protein>
    <submittedName>
        <fullName evidence="2">DUF3078 domain-containing protein</fullName>
    </submittedName>
</protein>
<evidence type="ECO:0000313" key="2">
    <source>
        <dbReference type="EMBL" id="MFD1314961.1"/>
    </source>
</evidence>
<organism evidence="2 3">
    <name type="scientific">Namhaeicola litoreus</name>
    <dbReference type="NCBI Taxonomy" id="1052145"/>
    <lineage>
        <taxon>Bacteria</taxon>
        <taxon>Pseudomonadati</taxon>
        <taxon>Bacteroidota</taxon>
        <taxon>Flavobacteriia</taxon>
        <taxon>Flavobacteriales</taxon>
        <taxon>Flavobacteriaceae</taxon>
        <taxon>Namhaeicola</taxon>
    </lineage>
</organism>
<feature type="signal peptide" evidence="1">
    <location>
        <begin position="1"/>
        <end position="19"/>
    </location>
</feature>
<dbReference type="Pfam" id="PF11276">
    <property type="entry name" value="DUF3078"/>
    <property type="match status" value="1"/>
</dbReference>
<reference evidence="3" key="1">
    <citation type="journal article" date="2019" name="Int. J. Syst. Evol. Microbiol.">
        <title>The Global Catalogue of Microorganisms (GCM) 10K type strain sequencing project: providing services to taxonomists for standard genome sequencing and annotation.</title>
        <authorList>
            <consortium name="The Broad Institute Genomics Platform"/>
            <consortium name="The Broad Institute Genome Sequencing Center for Infectious Disease"/>
            <person name="Wu L."/>
            <person name="Ma J."/>
        </authorList>
    </citation>
    <scope>NUCLEOTIDE SEQUENCE [LARGE SCALE GENOMIC DNA]</scope>
    <source>
        <strain evidence="3">CCUG 61485</strain>
    </source>
</reference>
<dbReference type="Proteomes" id="UP001597201">
    <property type="component" value="Unassembled WGS sequence"/>
</dbReference>
<gene>
    <name evidence="2" type="ORF">ACFQ39_04990</name>
</gene>
<dbReference type="RefSeq" id="WP_377176885.1">
    <property type="nucleotide sequence ID" value="NZ_JBHTMY010000002.1"/>
</dbReference>
<evidence type="ECO:0000313" key="3">
    <source>
        <dbReference type="Proteomes" id="UP001597201"/>
    </source>
</evidence>
<evidence type="ECO:0000256" key="1">
    <source>
        <dbReference type="SAM" id="SignalP"/>
    </source>
</evidence>
<comment type="caution">
    <text evidence="2">The sequence shown here is derived from an EMBL/GenBank/DDBJ whole genome shotgun (WGS) entry which is preliminary data.</text>
</comment>
<keyword evidence="3" id="KW-1185">Reference proteome</keyword>
<keyword evidence="1" id="KW-0732">Signal</keyword>
<sequence length="307" mass="34435">MKRIPLFFIVLLMAFSATAQTKEELESKKAAAQDSLDVLKKRTSAIQSQIDALPGWRFNAFGTVGGSLSGFNNWYGKETPNSSVGNFGFNINASADKIEDKYFWKNAMNLNISWVKSDDKDDPNDSEDYEVATDVLNLSSLYGFKLTKSFAVSAFGEYRSTLVNNFNDPGFLDLGVGGTWTPFNELVVVIHPLNYNFVFSSSGVDYQSSLGAKIVADYNKKFGALNVKSNLSVFLSYEDGDYSNYTWTNSVNYNVWKNLGLGFDLGLRKNKQEAFNYQRIDNPGLELPDADNKLQSYWLFGLTYNLK</sequence>
<name>A0ABW3XZF7_9FLAO</name>
<accession>A0ABW3XZF7</accession>
<dbReference type="InterPro" id="IPR021428">
    <property type="entry name" value="DUF3078"/>
</dbReference>